<feature type="site" description="Catalytically relevant" evidence="6">
    <location>
        <position position="100"/>
    </location>
</feature>
<dbReference type="PROSITE" id="PS51371">
    <property type="entry name" value="CBS"/>
    <property type="match status" value="1"/>
</dbReference>
<dbReference type="InterPro" id="IPR046348">
    <property type="entry name" value="SIS_dom_sf"/>
</dbReference>
<dbReference type="Pfam" id="PF00571">
    <property type="entry name" value="CBS"/>
    <property type="match status" value="2"/>
</dbReference>
<evidence type="ECO:0000256" key="2">
    <source>
        <dbReference type="ARBA" id="ARBA00022737"/>
    </source>
</evidence>
<evidence type="ECO:0000256" key="3">
    <source>
        <dbReference type="ARBA" id="ARBA00023122"/>
    </source>
</evidence>
<dbReference type="Pfam" id="PF01380">
    <property type="entry name" value="SIS"/>
    <property type="match status" value="1"/>
</dbReference>
<evidence type="ECO:0000313" key="10">
    <source>
        <dbReference type="EMBL" id="QKJ29386.1"/>
    </source>
</evidence>
<dbReference type="RefSeq" id="WP_173414080.1">
    <property type="nucleotide sequence ID" value="NZ_CP054139.1"/>
</dbReference>
<proteinExistence type="inferred from homology"/>
<dbReference type="GO" id="GO:0005975">
    <property type="term" value="P:carbohydrate metabolic process"/>
    <property type="evidence" value="ECO:0007669"/>
    <property type="project" value="InterPro"/>
</dbReference>
<name>A0A7D4Q007_9SPHI</name>
<feature type="site" description="Catalytically relevant" evidence="6">
    <location>
        <position position="141"/>
    </location>
</feature>
<dbReference type="PANTHER" id="PTHR42745">
    <property type="match status" value="1"/>
</dbReference>
<feature type="site" description="Catalytically relevant" evidence="6">
    <location>
        <position position="182"/>
    </location>
</feature>
<feature type="domain" description="CBS" evidence="8">
    <location>
        <begin position="199"/>
        <end position="255"/>
    </location>
</feature>
<keyword evidence="3 7" id="KW-0129">CBS domain</keyword>
<sequence>MKDIARQVFATEIESLQHVAACIDDQFAQAVNTILTATGRLIIAGVGKSGIIGQKIAATLTSTGTPSYFLHPGEAFHGDLGMVARRDPVILISYSGETDEVLQIIPFLKWNENTIIGITGNPASTLAKNSSYHLNINVLHEACPLKLAPTSSTTAALVMGDAIAVALMEARQFQHEDFARFHPGGSLGRKLLVRVKDMMRTDNLPFIDEAATFTELLLRMSEGRLGLVIVGKADSIKGIVTDGDLRRALLKFGDIAHIHIAEIMTANPVIVEADEFINQAEHIMMEKKITTILVGSVKQRSVNGVYQIYNS</sequence>
<protein>
    <submittedName>
        <fullName evidence="10">KpsF/GutQ family sugar-phosphate isomerase</fullName>
    </submittedName>
</protein>
<evidence type="ECO:0000256" key="7">
    <source>
        <dbReference type="PROSITE-ProRule" id="PRU00703"/>
    </source>
</evidence>
<dbReference type="KEGG" id="mmab:HQ865_06325"/>
<dbReference type="InterPro" id="IPR035474">
    <property type="entry name" value="SIS_Kpsf"/>
</dbReference>
<evidence type="ECO:0000256" key="5">
    <source>
        <dbReference type="PIRSR" id="PIRSR004692-2"/>
    </source>
</evidence>
<dbReference type="InterPro" id="IPR004800">
    <property type="entry name" value="KdsD/KpsF-type"/>
</dbReference>
<dbReference type="GO" id="GO:0097367">
    <property type="term" value="F:carbohydrate derivative binding"/>
    <property type="evidence" value="ECO:0007669"/>
    <property type="project" value="InterPro"/>
</dbReference>
<dbReference type="GO" id="GO:1901135">
    <property type="term" value="P:carbohydrate derivative metabolic process"/>
    <property type="evidence" value="ECO:0007669"/>
    <property type="project" value="InterPro"/>
</dbReference>
<dbReference type="EMBL" id="CP054139">
    <property type="protein sequence ID" value="QKJ29386.1"/>
    <property type="molecule type" value="Genomic_DNA"/>
</dbReference>
<dbReference type="CDD" id="cd05014">
    <property type="entry name" value="SIS_Kpsf"/>
    <property type="match status" value="1"/>
</dbReference>
<keyword evidence="5" id="KW-0862">Zinc</keyword>
<accession>A0A7D4Q007</accession>
<evidence type="ECO:0000256" key="1">
    <source>
        <dbReference type="ARBA" id="ARBA00008165"/>
    </source>
</evidence>
<gene>
    <name evidence="10" type="ORF">HQ865_06325</name>
</gene>
<feature type="domain" description="SIS" evidence="9">
    <location>
        <begin position="30"/>
        <end position="173"/>
    </location>
</feature>
<evidence type="ECO:0000313" key="11">
    <source>
        <dbReference type="Proteomes" id="UP000505355"/>
    </source>
</evidence>
<dbReference type="GO" id="GO:0046872">
    <property type="term" value="F:metal ion binding"/>
    <property type="evidence" value="ECO:0007669"/>
    <property type="project" value="UniProtKB-KW"/>
</dbReference>
<dbReference type="InterPro" id="IPR050986">
    <property type="entry name" value="GutQ/KpsF_isomerases"/>
</dbReference>
<dbReference type="InterPro" id="IPR000644">
    <property type="entry name" value="CBS_dom"/>
</dbReference>
<dbReference type="InterPro" id="IPR046342">
    <property type="entry name" value="CBS_dom_sf"/>
</dbReference>
<dbReference type="InterPro" id="IPR001347">
    <property type="entry name" value="SIS_dom"/>
</dbReference>
<keyword evidence="5" id="KW-0479">Metal-binding</keyword>
<dbReference type="AlphaFoldDB" id="A0A7D4Q007"/>
<dbReference type="Proteomes" id="UP000505355">
    <property type="component" value="Chromosome"/>
</dbReference>
<feature type="site" description="Catalytically relevant" evidence="6">
    <location>
        <position position="48"/>
    </location>
</feature>
<evidence type="ECO:0000256" key="6">
    <source>
        <dbReference type="PIRSR" id="PIRSR004692-3"/>
    </source>
</evidence>
<evidence type="ECO:0000259" key="8">
    <source>
        <dbReference type="PROSITE" id="PS51371"/>
    </source>
</evidence>
<dbReference type="GO" id="GO:0019146">
    <property type="term" value="F:arabinose-5-phosphate isomerase activity"/>
    <property type="evidence" value="ECO:0007669"/>
    <property type="project" value="UniProtKB-ARBA"/>
</dbReference>
<dbReference type="PIRSF" id="PIRSF004692">
    <property type="entry name" value="KdsD_KpsF"/>
    <property type="match status" value="1"/>
</dbReference>
<dbReference type="PROSITE" id="PS51464">
    <property type="entry name" value="SIS"/>
    <property type="match status" value="1"/>
</dbReference>
<dbReference type="Gene3D" id="3.40.50.10490">
    <property type="entry name" value="Glucose-6-phosphate isomerase like protein, domain 1"/>
    <property type="match status" value="1"/>
</dbReference>
<keyword evidence="2" id="KW-0677">Repeat</keyword>
<dbReference type="NCBIfam" id="TIGR00393">
    <property type="entry name" value="kpsF"/>
    <property type="match status" value="1"/>
</dbReference>
<organism evidence="10 11">
    <name type="scientific">Mucilaginibacter mali</name>
    <dbReference type="NCBI Taxonomy" id="2740462"/>
    <lineage>
        <taxon>Bacteria</taxon>
        <taxon>Pseudomonadati</taxon>
        <taxon>Bacteroidota</taxon>
        <taxon>Sphingobacteriia</taxon>
        <taxon>Sphingobacteriales</taxon>
        <taxon>Sphingobacteriaceae</taxon>
        <taxon>Mucilaginibacter</taxon>
    </lineage>
</organism>
<dbReference type="Gene3D" id="3.10.580.10">
    <property type="entry name" value="CBS-domain"/>
    <property type="match status" value="1"/>
</dbReference>
<dbReference type="PANTHER" id="PTHR42745:SF1">
    <property type="entry name" value="ARABINOSE 5-PHOSPHATE ISOMERASE KDSD"/>
    <property type="match status" value="1"/>
</dbReference>
<feature type="binding site" evidence="5">
    <location>
        <position position="71"/>
    </location>
    <ligand>
        <name>Zn(2+)</name>
        <dbReference type="ChEBI" id="CHEBI:29105"/>
    </ligand>
</feature>
<evidence type="ECO:0000256" key="4">
    <source>
        <dbReference type="PIRNR" id="PIRNR004692"/>
    </source>
</evidence>
<comment type="similarity">
    <text evidence="1 4">Belongs to the SIS family. GutQ/KpsF subfamily.</text>
</comment>
<keyword evidence="11" id="KW-1185">Reference proteome</keyword>
<reference evidence="10 11" key="1">
    <citation type="submission" date="2020-05" db="EMBL/GenBank/DDBJ databases">
        <title>Mucilaginibacter mali sp. nov.</title>
        <authorList>
            <person name="Kim H.S."/>
            <person name="Lee K.C."/>
            <person name="Suh M.K."/>
            <person name="Kim J.-S."/>
            <person name="Han K.-I."/>
            <person name="Eom M.K."/>
            <person name="Shin Y.K."/>
            <person name="Lee J.-S."/>
        </authorList>
    </citation>
    <scope>NUCLEOTIDE SEQUENCE [LARGE SCALE GENOMIC DNA]</scope>
    <source>
        <strain evidence="10 11">G2-14</strain>
    </source>
</reference>
<dbReference type="CDD" id="cd04604">
    <property type="entry name" value="CBS_pair_SIS_assoc"/>
    <property type="match status" value="1"/>
</dbReference>
<evidence type="ECO:0000259" key="9">
    <source>
        <dbReference type="PROSITE" id="PS51464"/>
    </source>
</evidence>
<keyword evidence="10" id="KW-0413">Isomerase</keyword>
<dbReference type="FunFam" id="3.40.50.10490:FF:000011">
    <property type="entry name" value="Arabinose 5-phosphate isomerase"/>
    <property type="match status" value="1"/>
</dbReference>
<dbReference type="SUPFAM" id="SSF53697">
    <property type="entry name" value="SIS domain"/>
    <property type="match status" value="1"/>
</dbReference>